<dbReference type="STRING" id="6183.A0A5K4FD11"/>
<organism evidence="1 2">
    <name type="scientific">Schistosoma mansoni</name>
    <name type="common">Blood fluke</name>
    <dbReference type="NCBI Taxonomy" id="6183"/>
    <lineage>
        <taxon>Eukaryota</taxon>
        <taxon>Metazoa</taxon>
        <taxon>Spiralia</taxon>
        <taxon>Lophotrochozoa</taxon>
        <taxon>Platyhelminthes</taxon>
        <taxon>Trematoda</taxon>
        <taxon>Digenea</taxon>
        <taxon>Strigeidida</taxon>
        <taxon>Schistosomatoidea</taxon>
        <taxon>Schistosomatidae</taxon>
        <taxon>Schistosoma</taxon>
    </lineage>
</organism>
<reference evidence="1" key="1">
    <citation type="journal article" date="2012" name="PLoS Negl. Trop. Dis.">
        <title>A systematically improved high quality genome and transcriptome of the human blood fluke Schistosoma mansoni.</title>
        <authorList>
            <person name="Protasio A.V."/>
            <person name="Tsai I.J."/>
            <person name="Babbage A."/>
            <person name="Nichol S."/>
            <person name="Hunt M."/>
            <person name="Aslett M.A."/>
            <person name="De Silva N."/>
            <person name="Velarde G.S."/>
            <person name="Anderson T.J."/>
            <person name="Clark R.C."/>
            <person name="Davidson C."/>
            <person name="Dillon G.P."/>
            <person name="Holroyd N.E."/>
            <person name="LoVerde P.T."/>
            <person name="Lloyd C."/>
            <person name="McQuillan J."/>
            <person name="Oliveira G."/>
            <person name="Otto T.D."/>
            <person name="Parker-Manuel S.J."/>
            <person name="Quail M.A."/>
            <person name="Wilson R.A."/>
            <person name="Zerlotini A."/>
            <person name="Dunne D.W."/>
            <person name="Berriman M."/>
        </authorList>
    </citation>
    <scope>NUCLEOTIDE SEQUENCE [LARGE SCALE GENOMIC DNA]</scope>
    <source>
        <strain evidence="1">Puerto Rican</strain>
    </source>
</reference>
<name>A0A5K4FD11_SCHMA</name>
<dbReference type="WBParaSite" id="Smp_341250.1">
    <property type="protein sequence ID" value="Smp_341250.1"/>
    <property type="gene ID" value="Smp_341250"/>
</dbReference>
<protein>
    <submittedName>
        <fullName evidence="2">NopRA1 domain-containing protein</fullName>
    </submittedName>
</protein>
<dbReference type="Proteomes" id="UP000008854">
    <property type="component" value="Unassembled WGS sequence"/>
</dbReference>
<sequence length="423" mass="48418">MNLLLDYLERETYEEAIIYAAKQLARCLHCLKSNRFFNFIKSYTFSDKTSASVHSVLLMCLDTALSNGVSGNKLPTAIIPNLLASVEQASGQPFHSTAIHKSVMASLIWLRYTLSMTKLPITEEFFKSNIKPSPFWNMLSNVSGTNNKRCPWFSEKFLQTAPFYVLCAVGRLFKLLLSDLHTFITDEVLGLIYRTSLLLCIHPFYDAVRQSNLDSIVELLKAFNEEHRYQLTMGFLKHLHILLIYYPNILQSTSSSSLSVLGPRSVPEHFCLQISDFVGINVWDNVVYPNSELQTIKQPTDRNKCIGSFLCKLINVLVSPSSSTQSMYHRISKQNSNVSSQFCMRYLFDVYILSVFCTSHPCILDTRPMLWEHLQSKLKLPKLLNENCSNSLGITSWATENWSKIVEYFMKQPYIIPADRYAL</sequence>
<proteinExistence type="predicted"/>
<keyword evidence="1" id="KW-1185">Reference proteome</keyword>
<evidence type="ECO:0000313" key="1">
    <source>
        <dbReference type="Proteomes" id="UP000008854"/>
    </source>
</evidence>
<evidence type="ECO:0000313" key="2">
    <source>
        <dbReference type="WBParaSite" id="Smp_341250.1"/>
    </source>
</evidence>
<dbReference type="InParanoid" id="A0A5K4FD11"/>
<accession>A0A5K4FD11</accession>
<reference evidence="2" key="2">
    <citation type="submission" date="2019-11" db="UniProtKB">
        <authorList>
            <consortium name="WormBaseParasite"/>
        </authorList>
    </citation>
    <scope>IDENTIFICATION</scope>
    <source>
        <strain evidence="2">Puerto Rican</strain>
    </source>
</reference>
<dbReference type="AlphaFoldDB" id="A0A5K4FD11"/>